<organism evidence="2 3">
    <name type="scientific">Pseudomonas edaphica</name>
    <dbReference type="NCBI Taxonomy" id="2006980"/>
    <lineage>
        <taxon>Bacteria</taxon>
        <taxon>Pseudomonadati</taxon>
        <taxon>Pseudomonadota</taxon>
        <taxon>Gammaproteobacteria</taxon>
        <taxon>Pseudomonadales</taxon>
        <taxon>Pseudomonadaceae</taxon>
        <taxon>Pseudomonas</taxon>
    </lineage>
</organism>
<comment type="caution">
    <text evidence="2">The sequence shown here is derived from an EMBL/GenBank/DDBJ whole genome shotgun (WGS) entry which is preliminary data.</text>
</comment>
<dbReference type="InterPro" id="IPR005546">
    <property type="entry name" value="Autotransporte_beta"/>
</dbReference>
<dbReference type="Pfam" id="PF03797">
    <property type="entry name" value="Autotransporter"/>
    <property type="match status" value="1"/>
</dbReference>
<dbReference type="InterPro" id="IPR036709">
    <property type="entry name" value="Autotransporte_beta_dom_sf"/>
</dbReference>
<proteinExistence type="predicted"/>
<dbReference type="Proteomes" id="UP000304941">
    <property type="component" value="Unassembled WGS sequence"/>
</dbReference>
<keyword evidence="3" id="KW-1185">Reference proteome</keyword>
<evidence type="ECO:0000313" key="2">
    <source>
        <dbReference type="EMBL" id="TLG86926.1"/>
    </source>
</evidence>
<reference evidence="2 3" key="1">
    <citation type="submission" date="2019-05" db="EMBL/GenBank/DDBJ databases">
        <title>Pseudomonas edaphica sp. nov., isolated from rhizospheric soil of Cistus ladanifer L. in Spain.</title>
        <authorList>
            <person name="Peix A."/>
        </authorList>
    </citation>
    <scope>NUCLEOTIDE SEQUENCE [LARGE SCALE GENOMIC DNA]</scope>
    <source>
        <strain evidence="2 3">RD25</strain>
    </source>
</reference>
<evidence type="ECO:0000313" key="3">
    <source>
        <dbReference type="Proteomes" id="UP000304941"/>
    </source>
</evidence>
<sequence>MAVRLNGSAGLQHAFTEKTTHTRLKLQSQGDFVNISGLPVQQDTAQLAFSATLDLTPAFSVGLRYTGEIGQRFHEQSTYAMASWTF</sequence>
<protein>
    <recommendedName>
        <fullName evidence="1">Autotransporter domain-containing protein</fullName>
    </recommendedName>
</protein>
<gene>
    <name evidence="2" type="ORF">FEM54_32585</name>
</gene>
<name>A0ABY2TUS6_9PSED</name>
<feature type="domain" description="Autotransporter" evidence="1">
    <location>
        <begin position="2"/>
        <end position="66"/>
    </location>
</feature>
<dbReference type="Gene3D" id="2.40.128.130">
    <property type="entry name" value="Autotransporter beta-domain"/>
    <property type="match status" value="1"/>
</dbReference>
<dbReference type="EMBL" id="VBVZ01000975">
    <property type="protein sequence ID" value="TLG86926.1"/>
    <property type="molecule type" value="Genomic_DNA"/>
</dbReference>
<dbReference type="SUPFAM" id="SSF103515">
    <property type="entry name" value="Autotransporter"/>
    <property type="match status" value="1"/>
</dbReference>
<evidence type="ECO:0000259" key="1">
    <source>
        <dbReference type="Pfam" id="PF03797"/>
    </source>
</evidence>
<accession>A0ABY2TUS6</accession>